<dbReference type="AlphaFoldDB" id="A0A840AVY0"/>
<keyword evidence="3" id="KW-1185">Reference proteome</keyword>
<protein>
    <submittedName>
        <fullName evidence="2">Putative membrane protein</fullName>
    </submittedName>
</protein>
<organism evidence="2 3">
    <name type="scientific">Kaistia hirudinis</name>
    <dbReference type="NCBI Taxonomy" id="1293440"/>
    <lineage>
        <taxon>Bacteria</taxon>
        <taxon>Pseudomonadati</taxon>
        <taxon>Pseudomonadota</taxon>
        <taxon>Alphaproteobacteria</taxon>
        <taxon>Hyphomicrobiales</taxon>
        <taxon>Kaistiaceae</taxon>
        <taxon>Kaistia</taxon>
    </lineage>
</organism>
<dbReference type="Proteomes" id="UP000553963">
    <property type="component" value="Unassembled WGS sequence"/>
</dbReference>
<keyword evidence="1" id="KW-0472">Membrane</keyword>
<accession>A0A840AVY0</accession>
<feature type="transmembrane region" description="Helical" evidence="1">
    <location>
        <begin position="185"/>
        <end position="206"/>
    </location>
</feature>
<dbReference type="EMBL" id="JACIDS010000006">
    <property type="protein sequence ID" value="MBB3933318.1"/>
    <property type="molecule type" value="Genomic_DNA"/>
</dbReference>
<evidence type="ECO:0000256" key="1">
    <source>
        <dbReference type="SAM" id="Phobius"/>
    </source>
</evidence>
<feature type="transmembrane region" description="Helical" evidence="1">
    <location>
        <begin position="253"/>
        <end position="275"/>
    </location>
</feature>
<gene>
    <name evidence="2" type="ORF">GGR25_004391</name>
</gene>
<feature type="transmembrane region" description="Helical" evidence="1">
    <location>
        <begin position="226"/>
        <end position="247"/>
    </location>
</feature>
<evidence type="ECO:0000313" key="2">
    <source>
        <dbReference type="EMBL" id="MBB3933318.1"/>
    </source>
</evidence>
<dbReference type="RefSeq" id="WP_183400986.1">
    <property type="nucleotide sequence ID" value="NZ_JACIDS010000006.1"/>
</dbReference>
<keyword evidence="1" id="KW-1133">Transmembrane helix</keyword>
<keyword evidence="1" id="KW-0812">Transmembrane</keyword>
<name>A0A840AVY0_9HYPH</name>
<feature type="transmembrane region" description="Helical" evidence="1">
    <location>
        <begin position="98"/>
        <end position="118"/>
    </location>
</feature>
<feature type="transmembrane region" description="Helical" evidence="1">
    <location>
        <begin position="64"/>
        <end position="86"/>
    </location>
</feature>
<evidence type="ECO:0000313" key="3">
    <source>
        <dbReference type="Proteomes" id="UP000553963"/>
    </source>
</evidence>
<proteinExistence type="predicted"/>
<reference evidence="2 3" key="1">
    <citation type="submission" date="2020-08" db="EMBL/GenBank/DDBJ databases">
        <title>Genomic Encyclopedia of Type Strains, Phase IV (KMG-IV): sequencing the most valuable type-strain genomes for metagenomic binning, comparative biology and taxonomic classification.</title>
        <authorList>
            <person name="Goeker M."/>
        </authorList>
    </citation>
    <scope>NUCLEOTIDE SEQUENCE [LARGE SCALE GENOMIC DNA]</scope>
    <source>
        <strain evidence="2 3">DSM 25966</strain>
    </source>
</reference>
<sequence>MKRHFLHPSGLHIAIEGPGPFATRLSFTRAGQRIVWLARQHRKGLDLRHRALDPAGRPFWQSAAYNWSVGAIFAVGAFLFMLGSVLSLVPASAGAWPALWTNMVFFAGSIPFTIAGYLQHFQAANASEFMVDPPAGQERRVALIGWHPTSAGWLSTFTQFLGTVAFNFNTFDAILAPPSATAQDLFIWTPDMIGSALFLISGYLAFIETSHRYWSWKPKDLAWQIVFVNLLGCIAFMIAAILAFVPAGPEPSWIPAVSNINLLLGALGFFIGALLTMRESRAAS</sequence>
<comment type="caution">
    <text evidence="2">The sequence shown here is derived from an EMBL/GenBank/DDBJ whole genome shotgun (WGS) entry which is preliminary data.</text>
</comment>